<gene>
    <name evidence="3" type="ORF">JF543_04070</name>
</gene>
<dbReference type="PANTHER" id="PTHR30290:SF16">
    <property type="entry name" value="OLIGOPEPTIDE ABC TRANSPORTER, PERIPLASMIC OLIGOPEPTIDE-BINDING PROTEIN"/>
    <property type="match status" value="1"/>
</dbReference>
<name>A0A939ISG0_9MICO</name>
<feature type="domain" description="Solute-binding protein family 5" evidence="2">
    <location>
        <begin position="85"/>
        <end position="430"/>
    </location>
</feature>
<dbReference type="EMBL" id="JAEMWU010000001">
    <property type="protein sequence ID" value="MBN8205132.1"/>
    <property type="molecule type" value="Genomic_DNA"/>
</dbReference>
<dbReference type="PANTHER" id="PTHR30290">
    <property type="entry name" value="PERIPLASMIC BINDING COMPONENT OF ABC TRANSPORTER"/>
    <property type="match status" value="1"/>
</dbReference>
<evidence type="ECO:0000313" key="4">
    <source>
        <dbReference type="Proteomes" id="UP000664385"/>
    </source>
</evidence>
<dbReference type="Gene3D" id="3.90.76.10">
    <property type="entry name" value="Dipeptide-binding Protein, Domain 1"/>
    <property type="match status" value="1"/>
</dbReference>
<reference evidence="3" key="1">
    <citation type="submission" date="2020-12" db="EMBL/GenBank/DDBJ databases">
        <title>PHA producing bacteria isolated from mangrove.</title>
        <authorList>
            <person name="Zheng W."/>
            <person name="Yu S."/>
            <person name="Huang Y."/>
        </authorList>
    </citation>
    <scope>NUCLEOTIDE SEQUENCE</scope>
    <source>
        <strain evidence="3">GN8-5</strain>
    </source>
</reference>
<dbReference type="GO" id="GO:0043190">
    <property type="term" value="C:ATP-binding cassette (ABC) transporter complex"/>
    <property type="evidence" value="ECO:0007669"/>
    <property type="project" value="InterPro"/>
</dbReference>
<dbReference type="SUPFAM" id="SSF53850">
    <property type="entry name" value="Periplasmic binding protein-like II"/>
    <property type="match status" value="1"/>
</dbReference>
<dbReference type="InterPro" id="IPR030678">
    <property type="entry name" value="Peptide/Ni-bd"/>
</dbReference>
<dbReference type="AlphaFoldDB" id="A0A939ISG0"/>
<sequence length="549" mass="59251">MKKNRLIATAGVALAASIALTGCSFDAGATTSDADTPTVINQIGWGGTTWTQNFNLFSPTGVAVTPGTAYVYEPLIRMNRVSAGEIMPHLATEWGFNEDGTELTFTLRDDVTWADGEPFTAADVAFTWNLVLAGETPQAYPFTSVEATDEHTVTVTYDKQSFADLASFATRQIVPEHIWSEQNVREWTNPEPIGTGPAVLDKFSPQQISFTLRDDYWGGESAGVETLNMHAVTGDARMSQLISGQMDFGTFGWSNAEEEFIAKDPENNLYGFYPTGTSDGLIFNTEVAPYDDPHVRRALRAALDLQIGAEIAAVGYDVPTQAGVSDVVYADQLAEGTEQKQDVDAALAELEDGGWSVEDGKLVKDGESFELRYDVYQPYEEWVRTGTIMADQWRENLGLDVAVNQMADAPFTEASSTGQFGMLSGSPIFGSTPYVAYSSMTALAYKPIGEAAVYNQGRWQNAEFDAVVAELGAIAPGSDAARAAELSAQAQQIMADEAPFIATATAGWKAVANQTRWTGFPVPGEDDYAPNPTLPADAILTIMNLEPRG</sequence>
<dbReference type="Pfam" id="PF00496">
    <property type="entry name" value="SBP_bac_5"/>
    <property type="match status" value="1"/>
</dbReference>
<organism evidence="3 4">
    <name type="scientific">Microbacterium esteraromaticum</name>
    <dbReference type="NCBI Taxonomy" id="57043"/>
    <lineage>
        <taxon>Bacteria</taxon>
        <taxon>Bacillati</taxon>
        <taxon>Actinomycetota</taxon>
        <taxon>Actinomycetes</taxon>
        <taxon>Micrococcales</taxon>
        <taxon>Microbacteriaceae</taxon>
        <taxon>Microbacterium</taxon>
    </lineage>
</organism>
<accession>A0A939ISG0</accession>
<dbReference type="CDD" id="cd08509">
    <property type="entry name" value="PBP2_TmCBP_oligosaccharides_like"/>
    <property type="match status" value="1"/>
</dbReference>
<dbReference type="Proteomes" id="UP000664385">
    <property type="component" value="Unassembled WGS sequence"/>
</dbReference>
<proteinExistence type="predicted"/>
<dbReference type="GO" id="GO:1904680">
    <property type="term" value="F:peptide transmembrane transporter activity"/>
    <property type="evidence" value="ECO:0007669"/>
    <property type="project" value="TreeGrafter"/>
</dbReference>
<feature type="signal peptide" evidence="1">
    <location>
        <begin position="1"/>
        <end position="29"/>
    </location>
</feature>
<evidence type="ECO:0000259" key="2">
    <source>
        <dbReference type="Pfam" id="PF00496"/>
    </source>
</evidence>
<evidence type="ECO:0000313" key="3">
    <source>
        <dbReference type="EMBL" id="MBN8205132.1"/>
    </source>
</evidence>
<evidence type="ECO:0000256" key="1">
    <source>
        <dbReference type="SAM" id="SignalP"/>
    </source>
</evidence>
<dbReference type="InterPro" id="IPR000914">
    <property type="entry name" value="SBP_5_dom"/>
</dbReference>
<keyword evidence="1" id="KW-0732">Signal</keyword>
<dbReference type="InterPro" id="IPR039424">
    <property type="entry name" value="SBP_5"/>
</dbReference>
<dbReference type="RefSeq" id="WP_206821139.1">
    <property type="nucleotide sequence ID" value="NZ_CP063379.1"/>
</dbReference>
<dbReference type="Gene3D" id="3.40.190.10">
    <property type="entry name" value="Periplasmic binding protein-like II"/>
    <property type="match status" value="1"/>
</dbReference>
<dbReference type="GO" id="GO:0015833">
    <property type="term" value="P:peptide transport"/>
    <property type="evidence" value="ECO:0007669"/>
    <property type="project" value="TreeGrafter"/>
</dbReference>
<feature type="chain" id="PRO_5038085447" evidence="1">
    <location>
        <begin position="30"/>
        <end position="549"/>
    </location>
</feature>
<dbReference type="GO" id="GO:0042597">
    <property type="term" value="C:periplasmic space"/>
    <property type="evidence" value="ECO:0007669"/>
    <property type="project" value="UniProtKB-ARBA"/>
</dbReference>
<dbReference type="Gene3D" id="3.10.105.10">
    <property type="entry name" value="Dipeptide-binding Protein, Domain 3"/>
    <property type="match status" value="1"/>
</dbReference>
<dbReference type="PIRSF" id="PIRSF002741">
    <property type="entry name" value="MppA"/>
    <property type="match status" value="1"/>
</dbReference>
<protein>
    <submittedName>
        <fullName evidence="3">ABC transporter substrate-binding protein</fullName>
    </submittedName>
</protein>
<dbReference type="PROSITE" id="PS51257">
    <property type="entry name" value="PROKAR_LIPOPROTEIN"/>
    <property type="match status" value="1"/>
</dbReference>
<comment type="caution">
    <text evidence="3">The sequence shown here is derived from an EMBL/GenBank/DDBJ whole genome shotgun (WGS) entry which is preliminary data.</text>
</comment>